<dbReference type="AlphaFoldDB" id="A0A8S3SJA7"/>
<dbReference type="PROSITE" id="PS00022">
    <property type="entry name" value="EGF_1"/>
    <property type="match status" value="1"/>
</dbReference>
<keyword evidence="5 9" id="KW-1133">Transmembrane helix</keyword>
<evidence type="ECO:0000256" key="9">
    <source>
        <dbReference type="SAM" id="Phobius"/>
    </source>
</evidence>
<evidence type="ECO:0000256" key="5">
    <source>
        <dbReference type="ARBA" id="ARBA00022989"/>
    </source>
</evidence>
<dbReference type="Pfam" id="PF12036">
    <property type="entry name" value="DUF3522"/>
    <property type="match status" value="1"/>
</dbReference>
<feature type="disulfide bond" evidence="7">
    <location>
        <begin position="601"/>
        <end position="610"/>
    </location>
</feature>
<feature type="transmembrane region" description="Helical" evidence="9">
    <location>
        <begin position="714"/>
        <end position="730"/>
    </location>
</feature>
<proteinExistence type="inferred from homology"/>
<dbReference type="InterPro" id="IPR000742">
    <property type="entry name" value="EGF"/>
</dbReference>
<evidence type="ECO:0000313" key="12">
    <source>
        <dbReference type="Proteomes" id="UP000683360"/>
    </source>
</evidence>
<dbReference type="PANTHER" id="PTHR14319:SF3">
    <property type="entry name" value="TRANSMEMBRANE PROTEIN-LIKE PROTEIN"/>
    <property type="match status" value="1"/>
</dbReference>
<evidence type="ECO:0000256" key="3">
    <source>
        <dbReference type="ARBA" id="ARBA00022475"/>
    </source>
</evidence>
<feature type="domain" description="EGF-like" evidence="10">
    <location>
        <begin position="571"/>
        <end position="611"/>
    </location>
</feature>
<evidence type="ECO:0000256" key="6">
    <source>
        <dbReference type="ARBA" id="ARBA00023136"/>
    </source>
</evidence>
<evidence type="ECO:0000256" key="7">
    <source>
        <dbReference type="PROSITE-ProRule" id="PRU00076"/>
    </source>
</evidence>
<dbReference type="GO" id="GO:0005886">
    <property type="term" value="C:plasma membrane"/>
    <property type="evidence" value="ECO:0007669"/>
    <property type="project" value="UniProtKB-SubCell"/>
</dbReference>
<dbReference type="EMBL" id="CAJPWZ010001500">
    <property type="protein sequence ID" value="CAG2217001.1"/>
    <property type="molecule type" value="Genomic_DNA"/>
</dbReference>
<keyword evidence="12" id="KW-1185">Reference proteome</keyword>
<dbReference type="Proteomes" id="UP000683360">
    <property type="component" value="Unassembled WGS sequence"/>
</dbReference>
<dbReference type="InterPro" id="IPR021910">
    <property type="entry name" value="NGX6/PGAP6/MYMK"/>
</dbReference>
<feature type="compositionally biased region" description="Basic residues" evidence="8">
    <location>
        <begin position="148"/>
        <end position="158"/>
    </location>
</feature>
<feature type="transmembrane region" description="Helical" evidence="9">
    <location>
        <begin position="770"/>
        <end position="791"/>
    </location>
</feature>
<evidence type="ECO:0000259" key="10">
    <source>
        <dbReference type="PROSITE" id="PS50026"/>
    </source>
</evidence>
<feature type="transmembrane region" description="Helical" evidence="9">
    <location>
        <begin position="652"/>
        <end position="668"/>
    </location>
</feature>
<comment type="caution">
    <text evidence="11">The sequence shown here is derived from an EMBL/GenBank/DDBJ whole genome shotgun (WGS) entry which is preliminary data.</text>
</comment>
<organism evidence="11 12">
    <name type="scientific">Mytilus edulis</name>
    <name type="common">Blue mussel</name>
    <dbReference type="NCBI Taxonomy" id="6550"/>
    <lineage>
        <taxon>Eukaryota</taxon>
        <taxon>Metazoa</taxon>
        <taxon>Spiralia</taxon>
        <taxon>Lophotrochozoa</taxon>
        <taxon>Mollusca</taxon>
        <taxon>Bivalvia</taxon>
        <taxon>Autobranchia</taxon>
        <taxon>Pteriomorphia</taxon>
        <taxon>Mytilida</taxon>
        <taxon>Mytiloidea</taxon>
        <taxon>Mytilidae</taxon>
        <taxon>Mytilinae</taxon>
        <taxon>Mytilus</taxon>
    </lineage>
</organism>
<dbReference type="PANTHER" id="PTHR14319">
    <property type="entry name" value="FIVE-SPAN TRANSMEMBRANE PROTEIN M83"/>
    <property type="match status" value="1"/>
</dbReference>
<feature type="transmembrane region" description="Helical" evidence="9">
    <location>
        <begin position="736"/>
        <end position="758"/>
    </location>
</feature>
<feature type="compositionally biased region" description="Basic and acidic residues" evidence="8">
    <location>
        <begin position="159"/>
        <end position="173"/>
    </location>
</feature>
<feature type="transmembrane region" description="Helical" evidence="9">
    <location>
        <begin position="797"/>
        <end position="816"/>
    </location>
</feature>
<feature type="transmembrane region" description="Helical" evidence="9">
    <location>
        <begin position="626"/>
        <end position="645"/>
    </location>
</feature>
<keyword evidence="7" id="KW-0245">EGF-like domain</keyword>
<evidence type="ECO:0000256" key="1">
    <source>
        <dbReference type="ARBA" id="ARBA00004651"/>
    </source>
</evidence>
<keyword evidence="7" id="KW-1015">Disulfide bond</keyword>
<keyword evidence="4 9" id="KW-0812">Transmembrane</keyword>
<keyword evidence="6 9" id="KW-0472">Membrane</keyword>
<evidence type="ECO:0000256" key="8">
    <source>
        <dbReference type="SAM" id="MobiDB-lite"/>
    </source>
</evidence>
<comment type="caution">
    <text evidence="7">Lacks conserved residue(s) required for the propagation of feature annotation.</text>
</comment>
<evidence type="ECO:0000256" key="4">
    <source>
        <dbReference type="ARBA" id="ARBA00022692"/>
    </source>
</evidence>
<evidence type="ECO:0000256" key="2">
    <source>
        <dbReference type="ARBA" id="ARBA00005542"/>
    </source>
</evidence>
<gene>
    <name evidence="11" type="ORF">MEDL_30688</name>
</gene>
<comment type="subcellular location">
    <subcellularLocation>
        <location evidence="1">Cell membrane</location>
        <topology evidence="1">Multi-pass membrane protein</topology>
    </subcellularLocation>
</comment>
<dbReference type="OrthoDB" id="69646at2759"/>
<sequence>MSHYQSITSSVQSYLSSIPQGLQVTHHTRTTDTGHFLILHLKNDPVPVDSNPVQVKQEPMEYATNIKQEPTINATVKMEPMDQDIQPTFQDIKQEKVQQEKVKPSLIRWETTPEKPSTTQTELAKPSVYSRLGEKQQHDNSYSSNNNRNRRCRRHNKKRSTDSHNSVQREDLRTYLNQKKQTKPKDLRALIPRRLPLIMEQLQYGSLPLGKNETFPVNYYLDRGDVQEVNIQSDNKTTHVDLTRPLPGDWFAIAYIPDKDTKLRPKGLFPTCYYRLNVELTSTVLSNIDSIHLYHNYQVRISKPVIYRFNILETTSSYHVLVSGCTNATGSPVSCLVDVITRGQGVPDLHHYDNKYMCNATDQCIITVPVLYQYGHQYVMFTSSDDITFTFNISTSKCESQDLTSSMLNDSCIMYPLMDRQESQTVFKTKYMYIRNGTIVDKPYILSENSTLIVPYEIKSGIDNGGSVVLKVIVLADPKVKDVDVKILVRACLHRTMPERSGNSECPPSAAQLSVNTSTSVVLQDSVIVPYPKAGTWFTTLSMSCFISDTNTSVIAVSCGNRTVNVSLDIQSDRCVEGRCNDKGSCAVYLQGRLLVSTCVCQGGWSGYACNDGSDLIPGHEQLTELILLTVSHVMFIPAVILALYRTHYVEAFVYFYTMFFSAFYHACDGGRSDEYKYCIINLSVLSFCDFLGSVTSIWVTLIAMTKLPRTIRSVLYTAGPLLIAMGIELERTSLYMFVVPGALGALFIAISWARKCYGRRKCYPPCKRYLLCLLPGLLIAGGGLCIFAFAENNQNYKYTHSVWHMLMATCTMFLLPPKPKKQVSTYKPLFGSNEGGRQCLSSCLADDPNSTPLTSFRDTESLENLII</sequence>
<comment type="similarity">
    <text evidence="2">Belongs to the TMEM8 family.</text>
</comment>
<feature type="transmembrane region" description="Helical" evidence="9">
    <location>
        <begin position="680"/>
        <end position="702"/>
    </location>
</feature>
<feature type="region of interest" description="Disordered" evidence="8">
    <location>
        <begin position="96"/>
        <end position="184"/>
    </location>
</feature>
<dbReference type="PROSITE" id="PS50026">
    <property type="entry name" value="EGF_3"/>
    <property type="match status" value="1"/>
</dbReference>
<dbReference type="PROSITE" id="PS01186">
    <property type="entry name" value="EGF_2"/>
    <property type="match status" value="1"/>
</dbReference>
<protein>
    <recommendedName>
        <fullName evidence="10">EGF-like domain-containing protein</fullName>
    </recommendedName>
</protein>
<name>A0A8S3SJA7_MYTED</name>
<reference evidence="11" key="1">
    <citation type="submission" date="2021-03" db="EMBL/GenBank/DDBJ databases">
        <authorList>
            <person name="Bekaert M."/>
        </authorList>
    </citation>
    <scope>NUCLEOTIDE SEQUENCE</scope>
</reference>
<evidence type="ECO:0000313" key="11">
    <source>
        <dbReference type="EMBL" id="CAG2217001.1"/>
    </source>
</evidence>
<keyword evidence="3" id="KW-1003">Cell membrane</keyword>
<accession>A0A8S3SJA7</accession>